<evidence type="ECO:0000313" key="2">
    <source>
        <dbReference type="Proteomes" id="UP001164539"/>
    </source>
</evidence>
<gene>
    <name evidence="1" type="ORF">OWV82_002548</name>
</gene>
<name>A0ACC1Z1H3_MELAZ</name>
<reference evidence="1 2" key="1">
    <citation type="journal article" date="2023" name="Science">
        <title>Complex scaffold remodeling in plant triterpene biosynthesis.</title>
        <authorList>
            <person name="De La Pena R."/>
            <person name="Hodgson H."/>
            <person name="Liu J.C."/>
            <person name="Stephenson M.J."/>
            <person name="Martin A.C."/>
            <person name="Owen C."/>
            <person name="Harkess A."/>
            <person name="Leebens-Mack J."/>
            <person name="Jimenez L.E."/>
            <person name="Osbourn A."/>
            <person name="Sattely E.S."/>
        </authorList>
    </citation>
    <scope>NUCLEOTIDE SEQUENCE [LARGE SCALE GENOMIC DNA]</scope>
    <source>
        <strain evidence="2">cv. JPN11</strain>
        <tissue evidence="1">Leaf</tissue>
    </source>
</reference>
<comment type="caution">
    <text evidence="1">The sequence shown here is derived from an EMBL/GenBank/DDBJ whole genome shotgun (WGS) entry which is preliminary data.</text>
</comment>
<dbReference type="Proteomes" id="UP001164539">
    <property type="component" value="Chromosome 1"/>
</dbReference>
<evidence type="ECO:0000313" key="1">
    <source>
        <dbReference type="EMBL" id="KAJ4729830.1"/>
    </source>
</evidence>
<protein>
    <submittedName>
        <fullName evidence="1">N-acetyltransferase</fullName>
    </submittedName>
</protein>
<organism evidence="1 2">
    <name type="scientific">Melia azedarach</name>
    <name type="common">Chinaberry tree</name>
    <dbReference type="NCBI Taxonomy" id="155640"/>
    <lineage>
        <taxon>Eukaryota</taxon>
        <taxon>Viridiplantae</taxon>
        <taxon>Streptophyta</taxon>
        <taxon>Embryophyta</taxon>
        <taxon>Tracheophyta</taxon>
        <taxon>Spermatophyta</taxon>
        <taxon>Magnoliopsida</taxon>
        <taxon>eudicotyledons</taxon>
        <taxon>Gunneridae</taxon>
        <taxon>Pentapetalae</taxon>
        <taxon>rosids</taxon>
        <taxon>malvids</taxon>
        <taxon>Sapindales</taxon>
        <taxon>Meliaceae</taxon>
        <taxon>Melia</taxon>
    </lineage>
</organism>
<keyword evidence="2" id="KW-1185">Reference proteome</keyword>
<dbReference type="EMBL" id="CM051394">
    <property type="protein sequence ID" value="KAJ4729830.1"/>
    <property type="molecule type" value="Genomic_DNA"/>
</dbReference>
<proteinExistence type="predicted"/>
<sequence length="189" mass="21538">MSSQDEQIQFKYKASSVPGMEAESKNPRVMGSNAGNAIVELHRNSTNWTRVVDEIVKMEKKIFPKHESLARSFDEELKKKNSGLLYVETNGQVVGYVMYSWPSSLSASITKLAVKENYRRQGHGEALLKAAIEKCGTRNVLRITLHVDPLRIPAMKLYKKFGFQVDDLIEGYYSSDRAAYRMYLDFDSN</sequence>
<accession>A0ACC1Z1H3</accession>